<evidence type="ECO:0000313" key="5">
    <source>
        <dbReference type="Proteomes" id="UP000521017"/>
    </source>
</evidence>
<dbReference type="EMBL" id="JACHCC010000002">
    <property type="protein sequence ID" value="MBB6498758.1"/>
    <property type="molecule type" value="Genomic_DNA"/>
</dbReference>
<dbReference type="PROSITE" id="PS51762">
    <property type="entry name" value="GH16_2"/>
    <property type="match status" value="1"/>
</dbReference>
<organism evidence="4 5">
    <name type="scientific">Pedobacter cryoconitis</name>
    <dbReference type="NCBI Taxonomy" id="188932"/>
    <lineage>
        <taxon>Bacteria</taxon>
        <taxon>Pseudomonadati</taxon>
        <taxon>Bacteroidota</taxon>
        <taxon>Sphingobacteriia</taxon>
        <taxon>Sphingobacteriales</taxon>
        <taxon>Sphingobacteriaceae</taxon>
        <taxon>Pedobacter</taxon>
    </lineage>
</organism>
<evidence type="ECO:0000259" key="3">
    <source>
        <dbReference type="PROSITE" id="PS51762"/>
    </source>
</evidence>
<gene>
    <name evidence="4" type="ORF">HDF25_000895</name>
</gene>
<dbReference type="InterPro" id="IPR050546">
    <property type="entry name" value="Glycosyl_Hydrlase_16"/>
</dbReference>
<evidence type="ECO:0000313" key="4">
    <source>
        <dbReference type="EMBL" id="MBB6498758.1"/>
    </source>
</evidence>
<reference evidence="4 5" key="1">
    <citation type="submission" date="2020-08" db="EMBL/GenBank/DDBJ databases">
        <title>Genomic Encyclopedia of Type Strains, Phase IV (KMG-V): Genome sequencing to study the core and pangenomes of soil and plant-associated prokaryotes.</title>
        <authorList>
            <person name="Whitman W."/>
        </authorList>
    </citation>
    <scope>NUCLEOTIDE SEQUENCE [LARGE SCALE GENOMIC DNA]</scope>
    <source>
        <strain evidence="4 5">M2T3</strain>
    </source>
</reference>
<dbReference type="GO" id="GO:0004553">
    <property type="term" value="F:hydrolase activity, hydrolyzing O-glycosyl compounds"/>
    <property type="evidence" value="ECO:0007669"/>
    <property type="project" value="InterPro"/>
</dbReference>
<dbReference type="CDD" id="cd08023">
    <property type="entry name" value="GH16_laminarinase_like"/>
    <property type="match status" value="1"/>
</dbReference>
<protein>
    <submittedName>
        <fullName evidence="4">Beta-glucanase (GH16 family)</fullName>
    </submittedName>
</protein>
<sequence>MKSITLRQRPFLVMLLLLPALTACWKRPVTNLSGGKRLTVINSLKISEHPAWVEDFNQTGSFDTSKWSKISGGTSDWDKHMSDRSECYAIRDGKLVLRGFVNPDLKRDPRPYLTGGISTKGKVDFDLGRIEIRAKFSSGKGAWPALWMVQSTGTYPSGGEIDMMEHLNYDKAVYQTIHTAYTLANGNPNVPQRFAHVTFNENEFNTFAVEKYQDSVVFYVNNKRSFAYLRTPINQFPFADVKHYLLLDMQLGGSWVGTIDPKTLPVEMEIDWVKYYPLIHS</sequence>
<dbReference type="AlphaFoldDB" id="A0A7X0J0W1"/>
<feature type="signal peptide" evidence="2">
    <location>
        <begin position="1"/>
        <end position="25"/>
    </location>
</feature>
<dbReference type="InterPro" id="IPR013320">
    <property type="entry name" value="ConA-like_dom_sf"/>
</dbReference>
<feature type="domain" description="GH16" evidence="3">
    <location>
        <begin position="50"/>
        <end position="281"/>
    </location>
</feature>
<feature type="chain" id="PRO_5030837282" evidence="2">
    <location>
        <begin position="26"/>
        <end position="281"/>
    </location>
</feature>
<dbReference type="PROSITE" id="PS51257">
    <property type="entry name" value="PROKAR_LIPOPROTEIN"/>
    <property type="match status" value="1"/>
</dbReference>
<dbReference type="PANTHER" id="PTHR10963:SF55">
    <property type="entry name" value="GLYCOSIDE HYDROLASE FAMILY 16 PROTEIN"/>
    <property type="match status" value="1"/>
</dbReference>
<dbReference type="PANTHER" id="PTHR10963">
    <property type="entry name" value="GLYCOSYL HYDROLASE-RELATED"/>
    <property type="match status" value="1"/>
</dbReference>
<evidence type="ECO:0000256" key="2">
    <source>
        <dbReference type="SAM" id="SignalP"/>
    </source>
</evidence>
<proteinExistence type="inferred from homology"/>
<dbReference type="Proteomes" id="UP000521017">
    <property type="component" value="Unassembled WGS sequence"/>
</dbReference>
<dbReference type="Gene3D" id="2.60.120.200">
    <property type="match status" value="1"/>
</dbReference>
<name>A0A7X0J0W1_9SPHI</name>
<dbReference type="SUPFAM" id="SSF49899">
    <property type="entry name" value="Concanavalin A-like lectins/glucanases"/>
    <property type="match status" value="1"/>
</dbReference>
<comment type="similarity">
    <text evidence="1">Belongs to the glycosyl hydrolase 16 family.</text>
</comment>
<dbReference type="InterPro" id="IPR000757">
    <property type="entry name" value="Beta-glucanase-like"/>
</dbReference>
<evidence type="ECO:0000256" key="1">
    <source>
        <dbReference type="ARBA" id="ARBA00006865"/>
    </source>
</evidence>
<dbReference type="GO" id="GO:0005975">
    <property type="term" value="P:carbohydrate metabolic process"/>
    <property type="evidence" value="ECO:0007669"/>
    <property type="project" value="InterPro"/>
</dbReference>
<keyword evidence="2" id="KW-0732">Signal</keyword>
<dbReference type="RefSeq" id="WP_184623174.1">
    <property type="nucleotide sequence ID" value="NZ_JACHCC010000002.1"/>
</dbReference>
<dbReference type="Pfam" id="PF00722">
    <property type="entry name" value="Glyco_hydro_16"/>
    <property type="match status" value="1"/>
</dbReference>
<comment type="caution">
    <text evidence="4">The sequence shown here is derived from an EMBL/GenBank/DDBJ whole genome shotgun (WGS) entry which is preliminary data.</text>
</comment>
<accession>A0A7X0J0W1</accession>